<evidence type="ECO:0000256" key="1">
    <source>
        <dbReference type="ARBA" id="ARBA00012552"/>
    </source>
</evidence>
<evidence type="ECO:0000256" key="6">
    <source>
        <dbReference type="ARBA" id="ARBA00047984"/>
    </source>
</evidence>
<comment type="catalytic activity">
    <reaction evidence="6">
        <text>ATP + H2O = ADP + phosphate + H(+)</text>
        <dbReference type="Rhea" id="RHEA:13065"/>
        <dbReference type="ChEBI" id="CHEBI:15377"/>
        <dbReference type="ChEBI" id="CHEBI:15378"/>
        <dbReference type="ChEBI" id="CHEBI:30616"/>
        <dbReference type="ChEBI" id="CHEBI:43474"/>
        <dbReference type="ChEBI" id="CHEBI:456216"/>
        <dbReference type="EC" id="3.6.4.13"/>
    </reaction>
</comment>
<dbReference type="InterPro" id="IPR048333">
    <property type="entry name" value="HA2_WH"/>
</dbReference>
<sequence>DTGVMKLKMCHPQTGIEMLRTVETSQASAIQRAGRAGREAPGEVFRLYVESDYHKMPVQTPAEILRCEMASVYVSLKALGISKVSSFPLVDRPPREALEKAAHFLCRIGALDTKDALTDLGRKLATLPVHPLYAYCLHVSLEFECTAEILSIVAMMSADAQIFTSSRKQREGPQQAKPFHHEDGDHLSLLSAFGRWRKQKNRKAFAAENSLSHSALEKAENIRNQLKERLQQVWNANISSCGEPKNWVVVRRCLLKGLFLQTARRDEVNQTSYRTLLSRQEAKLHPSSVLHRRQPPPSCVVYSELVVTSKSYLRTVTEVNPAWLPELCPKFFGG</sequence>
<dbReference type="Pfam" id="PF07717">
    <property type="entry name" value="OB_NTP_bind"/>
    <property type="match status" value="1"/>
</dbReference>
<dbReference type="GO" id="GO:0045943">
    <property type="term" value="P:positive regulation of transcription by RNA polymerase I"/>
    <property type="evidence" value="ECO:0007669"/>
    <property type="project" value="TreeGrafter"/>
</dbReference>
<dbReference type="AlphaFoldDB" id="A0A812VJL9"/>
<evidence type="ECO:0000256" key="5">
    <source>
        <dbReference type="ARBA" id="ARBA00022840"/>
    </source>
</evidence>
<dbReference type="SMART" id="SM00847">
    <property type="entry name" value="HA2"/>
    <property type="match status" value="1"/>
</dbReference>
<evidence type="ECO:0000259" key="7">
    <source>
        <dbReference type="SMART" id="SM00847"/>
    </source>
</evidence>
<dbReference type="GO" id="GO:0005524">
    <property type="term" value="F:ATP binding"/>
    <property type="evidence" value="ECO:0007669"/>
    <property type="project" value="UniProtKB-KW"/>
</dbReference>
<keyword evidence="9" id="KW-1185">Reference proteome</keyword>
<evidence type="ECO:0000313" key="9">
    <source>
        <dbReference type="Proteomes" id="UP000649617"/>
    </source>
</evidence>
<gene>
    <name evidence="8" type="primary">DHX8</name>
    <name evidence="8" type="ORF">SPIL2461_LOCUS16437</name>
</gene>
<comment type="caution">
    <text evidence="8">The sequence shown here is derived from an EMBL/GenBank/DDBJ whole genome shotgun (WGS) entry which is preliminary data.</text>
</comment>
<dbReference type="Gene3D" id="3.40.50.300">
    <property type="entry name" value="P-loop containing nucleotide triphosphate hydrolases"/>
    <property type="match status" value="1"/>
</dbReference>
<dbReference type="EC" id="3.6.4.13" evidence="1"/>
<keyword evidence="3" id="KW-0378">Hydrolase</keyword>
<dbReference type="EMBL" id="CAJNIZ010042592">
    <property type="protein sequence ID" value="CAE7627611.1"/>
    <property type="molecule type" value="Genomic_DNA"/>
</dbReference>
<dbReference type="PANTHER" id="PTHR18934:SF118">
    <property type="entry name" value="ATP-DEPENDENT RNA HELICASE DHX33"/>
    <property type="match status" value="1"/>
</dbReference>
<organism evidence="8 9">
    <name type="scientific">Symbiodinium pilosum</name>
    <name type="common">Dinoflagellate</name>
    <dbReference type="NCBI Taxonomy" id="2952"/>
    <lineage>
        <taxon>Eukaryota</taxon>
        <taxon>Sar</taxon>
        <taxon>Alveolata</taxon>
        <taxon>Dinophyceae</taxon>
        <taxon>Suessiales</taxon>
        <taxon>Symbiodiniaceae</taxon>
        <taxon>Symbiodinium</taxon>
    </lineage>
</organism>
<evidence type="ECO:0000313" key="8">
    <source>
        <dbReference type="EMBL" id="CAE7627611.1"/>
    </source>
</evidence>
<dbReference type="InterPro" id="IPR007502">
    <property type="entry name" value="Helicase-assoc_dom"/>
</dbReference>
<dbReference type="Pfam" id="PF21010">
    <property type="entry name" value="HA2_C"/>
    <property type="match status" value="1"/>
</dbReference>
<dbReference type="GO" id="GO:0016787">
    <property type="term" value="F:hydrolase activity"/>
    <property type="evidence" value="ECO:0007669"/>
    <property type="project" value="UniProtKB-KW"/>
</dbReference>
<dbReference type="PANTHER" id="PTHR18934">
    <property type="entry name" value="ATP-DEPENDENT RNA HELICASE"/>
    <property type="match status" value="1"/>
</dbReference>
<dbReference type="SUPFAM" id="SSF52540">
    <property type="entry name" value="P-loop containing nucleoside triphosphate hydrolases"/>
    <property type="match status" value="1"/>
</dbReference>
<accession>A0A812VJL9</accession>
<feature type="non-terminal residue" evidence="8">
    <location>
        <position position="334"/>
    </location>
</feature>
<protein>
    <recommendedName>
        <fullName evidence="1">RNA helicase</fullName>
        <ecNumber evidence="1">3.6.4.13</ecNumber>
    </recommendedName>
</protein>
<dbReference type="GO" id="GO:0003725">
    <property type="term" value="F:double-stranded RNA binding"/>
    <property type="evidence" value="ECO:0007669"/>
    <property type="project" value="TreeGrafter"/>
</dbReference>
<keyword evidence="2" id="KW-0547">Nucleotide-binding</keyword>
<dbReference type="Gene3D" id="1.20.120.1080">
    <property type="match status" value="1"/>
</dbReference>
<feature type="domain" description="Helicase-associated" evidence="7">
    <location>
        <begin position="100"/>
        <end position="190"/>
    </location>
</feature>
<evidence type="ECO:0000256" key="4">
    <source>
        <dbReference type="ARBA" id="ARBA00022806"/>
    </source>
</evidence>
<evidence type="ECO:0000256" key="3">
    <source>
        <dbReference type="ARBA" id="ARBA00022801"/>
    </source>
</evidence>
<reference evidence="8" key="1">
    <citation type="submission" date="2021-02" db="EMBL/GenBank/DDBJ databases">
        <authorList>
            <person name="Dougan E. K."/>
            <person name="Rhodes N."/>
            <person name="Thang M."/>
            <person name="Chan C."/>
        </authorList>
    </citation>
    <scope>NUCLEOTIDE SEQUENCE</scope>
</reference>
<dbReference type="Pfam" id="PF04408">
    <property type="entry name" value="WHD_HA2"/>
    <property type="match status" value="1"/>
</dbReference>
<dbReference type="InterPro" id="IPR027417">
    <property type="entry name" value="P-loop_NTPase"/>
</dbReference>
<proteinExistence type="predicted"/>
<dbReference type="GO" id="GO:0003724">
    <property type="term" value="F:RNA helicase activity"/>
    <property type="evidence" value="ECO:0007669"/>
    <property type="project" value="UniProtKB-EC"/>
</dbReference>
<dbReference type="Proteomes" id="UP000649617">
    <property type="component" value="Unassembled WGS sequence"/>
</dbReference>
<keyword evidence="4" id="KW-0347">Helicase</keyword>
<name>A0A812VJL9_SYMPI</name>
<dbReference type="GO" id="GO:0005730">
    <property type="term" value="C:nucleolus"/>
    <property type="evidence" value="ECO:0007669"/>
    <property type="project" value="TreeGrafter"/>
</dbReference>
<keyword evidence="5" id="KW-0067">ATP-binding</keyword>
<dbReference type="InterPro" id="IPR011709">
    <property type="entry name" value="DEAD-box_helicase_OB_fold"/>
</dbReference>
<dbReference type="OrthoDB" id="10253254at2759"/>
<evidence type="ECO:0000256" key="2">
    <source>
        <dbReference type="ARBA" id="ARBA00022741"/>
    </source>
</evidence>